<evidence type="ECO:0000256" key="3">
    <source>
        <dbReference type="ARBA" id="ARBA00023315"/>
    </source>
</evidence>
<dbReference type="RefSeq" id="WP_275119145.1">
    <property type="nucleotide sequence ID" value="NZ_JAOTPO010000009.1"/>
</dbReference>
<proteinExistence type="inferred from homology"/>
<name>A0ABT5VGG4_9BACI</name>
<evidence type="ECO:0000256" key="4">
    <source>
        <dbReference type="RuleBase" id="RU003557"/>
    </source>
</evidence>
<dbReference type="InterPro" id="IPR020613">
    <property type="entry name" value="Thiolase_CS"/>
</dbReference>
<dbReference type="SUPFAM" id="SSF53901">
    <property type="entry name" value="Thiolase-like"/>
    <property type="match status" value="2"/>
</dbReference>
<dbReference type="PANTHER" id="PTHR43365:SF1">
    <property type="entry name" value="ACETYL-COA C-ACYLTRANSFERASE"/>
    <property type="match status" value="1"/>
</dbReference>
<dbReference type="InterPro" id="IPR002155">
    <property type="entry name" value="Thiolase"/>
</dbReference>
<dbReference type="InterPro" id="IPR016039">
    <property type="entry name" value="Thiolase-like"/>
</dbReference>
<sequence>MREVVIVEAVRTPVGKRKGLLSTVRPDDMAAKVLKELVNRSGIEASLVEDVIMGCVSQVEEQGLNIARTAVLQADFPIGVPGTTIDRQCGSGQQAVHFATQAIASGDMDIVIAGGVESMSRVPMGATRQKSDWSKEVTSRYEMIHQGLSAERISEKWGYSRTQLDEFSLESHRRALQAQEEGRFDREIMPFEVTLEDGTTTVVTQDEGPRKGTSLEKLGSLKPAFSENGVIHAGNASQMSDGSAAILLMSKDKALELGLKPRFRVVARKVVGSDPTLMLTGPIEATKQVLNKAGLTIDDIDLYEVNEAFAPVPMCWLDEIKADPAKLNVNGGAIALGHPLGASGARVMITLMHELERTGGRYGLQAICEGGGMANATIIERI</sequence>
<evidence type="ECO:0000313" key="7">
    <source>
        <dbReference type="EMBL" id="MDE5414531.1"/>
    </source>
</evidence>
<organism evidence="7 8">
    <name type="scientific">Alkalihalobacterium chitinilyticum</name>
    <dbReference type="NCBI Taxonomy" id="2980103"/>
    <lineage>
        <taxon>Bacteria</taxon>
        <taxon>Bacillati</taxon>
        <taxon>Bacillota</taxon>
        <taxon>Bacilli</taxon>
        <taxon>Bacillales</taxon>
        <taxon>Bacillaceae</taxon>
        <taxon>Alkalihalobacterium</taxon>
    </lineage>
</organism>
<dbReference type="CDD" id="cd00751">
    <property type="entry name" value="thiolase"/>
    <property type="match status" value="1"/>
</dbReference>
<accession>A0ABT5VGG4</accession>
<dbReference type="InterPro" id="IPR020617">
    <property type="entry name" value="Thiolase_C"/>
</dbReference>
<keyword evidence="3 4" id="KW-0012">Acyltransferase</keyword>
<feature type="domain" description="Thiolase C-terminal" evidence="6">
    <location>
        <begin position="260"/>
        <end position="381"/>
    </location>
</feature>
<dbReference type="Pfam" id="PF02803">
    <property type="entry name" value="Thiolase_C"/>
    <property type="match status" value="1"/>
</dbReference>
<dbReference type="PANTHER" id="PTHR43365">
    <property type="entry name" value="BLR7806 PROTEIN"/>
    <property type="match status" value="1"/>
</dbReference>
<gene>
    <name evidence="7" type="ORF">N7Z68_14215</name>
</gene>
<evidence type="ECO:0000256" key="2">
    <source>
        <dbReference type="ARBA" id="ARBA00022679"/>
    </source>
</evidence>
<comment type="similarity">
    <text evidence="1 4">Belongs to the thiolase-like superfamily. Thiolase family.</text>
</comment>
<feature type="domain" description="Thiolase N-terminal" evidence="5">
    <location>
        <begin position="4"/>
        <end position="252"/>
    </location>
</feature>
<protein>
    <submittedName>
        <fullName evidence="7">Thiolase family protein</fullName>
    </submittedName>
</protein>
<evidence type="ECO:0000259" key="5">
    <source>
        <dbReference type="Pfam" id="PF00108"/>
    </source>
</evidence>
<dbReference type="Pfam" id="PF00108">
    <property type="entry name" value="Thiolase_N"/>
    <property type="match status" value="1"/>
</dbReference>
<reference evidence="7" key="1">
    <citation type="submission" date="2024-05" db="EMBL/GenBank/DDBJ databases">
        <title>Alkalihalobacillus sp. strain MEB203 novel alkaliphilic bacterium from Lonar Lake, India.</title>
        <authorList>
            <person name="Joshi A."/>
            <person name="Thite S."/>
            <person name="Mengade P."/>
        </authorList>
    </citation>
    <scope>NUCLEOTIDE SEQUENCE</scope>
    <source>
        <strain evidence="7">MEB 203</strain>
    </source>
</reference>
<dbReference type="EMBL" id="JAOTPO010000009">
    <property type="protein sequence ID" value="MDE5414531.1"/>
    <property type="molecule type" value="Genomic_DNA"/>
</dbReference>
<evidence type="ECO:0000256" key="1">
    <source>
        <dbReference type="ARBA" id="ARBA00010982"/>
    </source>
</evidence>
<keyword evidence="8" id="KW-1185">Reference proteome</keyword>
<dbReference type="Proteomes" id="UP001148125">
    <property type="component" value="Unassembled WGS sequence"/>
</dbReference>
<evidence type="ECO:0000313" key="8">
    <source>
        <dbReference type="Proteomes" id="UP001148125"/>
    </source>
</evidence>
<evidence type="ECO:0000259" key="6">
    <source>
        <dbReference type="Pfam" id="PF02803"/>
    </source>
</evidence>
<dbReference type="Gene3D" id="3.40.47.10">
    <property type="match status" value="2"/>
</dbReference>
<dbReference type="InterPro" id="IPR020616">
    <property type="entry name" value="Thiolase_N"/>
</dbReference>
<keyword evidence="2 4" id="KW-0808">Transferase</keyword>
<dbReference type="NCBIfam" id="TIGR01930">
    <property type="entry name" value="AcCoA-C-Actrans"/>
    <property type="match status" value="1"/>
</dbReference>
<dbReference type="PROSITE" id="PS00737">
    <property type="entry name" value="THIOLASE_2"/>
    <property type="match status" value="1"/>
</dbReference>
<dbReference type="PIRSF" id="PIRSF000429">
    <property type="entry name" value="Ac-CoA_Ac_transf"/>
    <property type="match status" value="1"/>
</dbReference>
<comment type="caution">
    <text evidence="7">The sequence shown here is derived from an EMBL/GenBank/DDBJ whole genome shotgun (WGS) entry which is preliminary data.</text>
</comment>